<dbReference type="AlphaFoldDB" id="A0AAW2ZS46"/>
<sequence>MKNKNLKTAKNAKTDNSVPLAKKIIEDSDNEGNTNVLCTALMFCSILLSWSLQPFMGHMVRYLNAVYGISKGGAYILKVKRRFETSNKNRVGKKAAGTKKRTHYSRGR</sequence>
<comment type="caution">
    <text evidence="3">The sequence shown here is derived from an EMBL/GenBank/DDBJ whole genome shotgun (WGS) entry which is preliminary data.</text>
</comment>
<evidence type="ECO:0000313" key="3">
    <source>
        <dbReference type="EMBL" id="KAL0491753.1"/>
    </source>
</evidence>
<organism evidence="3 4">
    <name type="scientific">Acrasis kona</name>
    <dbReference type="NCBI Taxonomy" id="1008807"/>
    <lineage>
        <taxon>Eukaryota</taxon>
        <taxon>Discoba</taxon>
        <taxon>Heterolobosea</taxon>
        <taxon>Tetramitia</taxon>
        <taxon>Eutetramitia</taxon>
        <taxon>Acrasidae</taxon>
        <taxon>Acrasis</taxon>
    </lineage>
</organism>
<protein>
    <submittedName>
        <fullName evidence="3">2 TM domain-containing transmembrane protein</fullName>
    </submittedName>
</protein>
<keyword evidence="3" id="KW-0472">Membrane</keyword>
<dbReference type="EMBL" id="JAOPGA020001856">
    <property type="protein sequence ID" value="KAL0491753.1"/>
    <property type="molecule type" value="Genomic_DNA"/>
</dbReference>
<feature type="compositionally biased region" description="Basic residues" evidence="1">
    <location>
        <begin position="90"/>
        <end position="108"/>
    </location>
</feature>
<accession>A0AAW2ZS46</accession>
<keyword evidence="3" id="KW-0812">Transmembrane</keyword>
<evidence type="ECO:0000313" key="2">
    <source>
        <dbReference type="EMBL" id="KAL0486261.1"/>
    </source>
</evidence>
<dbReference type="Proteomes" id="UP001431209">
    <property type="component" value="Unassembled WGS sequence"/>
</dbReference>
<keyword evidence="4" id="KW-1185">Reference proteome</keyword>
<evidence type="ECO:0000256" key="1">
    <source>
        <dbReference type="SAM" id="MobiDB-lite"/>
    </source>
</evidence>
<dbReference type="EMBL" id="JAOPGA020001212">
    <property type="protein sequence ID" value="KAL0486261.1"/>
    <property type="molecule type" value="Genomic_DNA"/>
</dbReference>
<proteinExistence type="predicted"/>
<name>A0AAW2ZS46_9EUKA</name>
<gene>
    <name evidence="3" type="ORF">AKO1_000601</name>
    <name evidence="2" type="ORF">AKO1_001853</name>
</gene>
<evidence type="ECO:0000313" key="4">
    <source>
        <dbReference type="Proteomes" id="UP001431209"/>
    </source>
</evidence>
<reference evidence="3 4" key="1">
    <citation type="submission" date="2024-03" db="EMBL/GenBank/DDBJ databases">
        <title>The Acrasis kona genome and developmental transcriptomes reveal deep origins of eukaryotic multicellular pathways.</title>
        <authorList>
            <person name="Sheikh S."/>
            <person name="Fu C.-J."/>
            <person name="Brown M.W."/>
            <person name="Baldauf S.L."/>
        </authorList>
    </citation>
    <scope>NUCLEOTIDE SEQUENCE [LARGE SCALE GENOMIC DNA]</scope>
    <source>
        <strain evidence="3 4">ATCC MYA-3509</strain>
    </source>
</reference>
<feature type="region of interest" description="Disordered" evidence="1">
    <location>
        <begin position="87"/>
        <end position="108"/>
    </location>
</feature>